<dbReference type="InterPro" id="IPR033113">
    <property type="entry name" value="PLA2_histidine"/>
</dbReference>
<keyword evidence="2" id="KW-0964">Secreted</keyword>
<dbReference type="Pfam" id="PF05826">
    <property type="entry name" value="Phospholip_A2_2"/>
    <property type="match status" value="1"/>
</dbReference>
<evidence type="ECO:0000256" key="2">
    <source>
        <dbReference type="ARBA" id="ARBA00022525"/>
    </source>
</evidence>
<dbReference type="Gene3D" id="1.20.90.10">
    <property type="entry name" value="Phospholipase A2 domain"/>
    <property type="match status" value="1"/>
</dbReference>
<dbReference type="OrthoDB" id="6075074at2759"/>
<dbReference type="EMBL" id="LUCM01002276">
    <property type="protein sequence ID" value="KAA0197608.1"/>
    <property type="molecule type" value="Genomic_DNA"/>
</dbReference>
<dbReference type="Proteomes" id="UP000728185">
    <property type="component" value="Unassembled WGS sequence"/>
</dbReference>
<evidence type="ECO:0000313" key="4">
    <source>
        <dbReference type="EMBL" id="KAA0197608.1"/>
    </source>
</evidence>
<dbReference type="InterPro" id="IPR036444">
    <property type="entry name" value="PLipase_A2_dom_sf"/>
</dbReference>
<dbReference type="GO" id="GO:0005576">
    <property type="term" value="C:extracellular region"/>
    <property type="evidence" value="ECO:0007669"/>
    <property type="project" value="UniProtKB-SubCell"/>
</dbReference>
<dbReference type="SUPFAM" id="SSF48619">
    <property type="entry name" value="Phospholipase A2, PLA2"/>
    <property type="match status" value="1"/>
</dbReference>
<comment type="subcellular location">
    <subcellularLocation>
        <location evidence="1">Secreted</location>
    </subcellularLocation>
</comment>
<evidence type="ECO:0000256" key="1">
    <source>
        <dbReference type="ARBA" id="ARBA00004613"/>
    </source>
</evidence>
<gene>
    <name evidence="4" type="ORF">FBUS_00989</name>
</gene>
<organism evidence="4 5">
    <name type="scientific">Fasciolopsis buskii</name>
    <dbReference type="NCBI Taxonomy" id="27845"/>
    <lineage>
        <taxon>Eukaryota</taxon>
        <taxon>Metazoa</taxon>
        <taxon>Spiralia</taxon>
        <taxon>Lophotrochozoa</taxon>
        <taxon>Platyhelminthes</taxon>
        <taxon>Trematoda</taxon>
        <taxon>Digenea</taxon>
        <taxon>Plagiorchiida</taxon>
        <taxon>Echinostomata</taxon>
        <taxon>Echinostomatoidea</taxon>
        <taxon>Fasciolidae</taxon>
        <taxon>Fasciolopsis</taxon>
    </lineage>
</organism>
<feature type="non-terminal residue" evidence="4">
    <location>
        <position position="1"/>
    </location>
</feature>
<evidence type="ECO:0000259" key="3">
    <source>
        <dbReference type="SMART" id="SM00085"/>
    </source>
</evidence>
<comment type="caution">
    <text evidence="4">The sequence shown here is derived from an EMBL/GenBank/DDBJ whole genome shotgun (WGS) entry which is preliminary data.</text>
</comment>
<evidence type="ECO:0000313" key="5">
    <source>
        <dbReference type="Proteomes" id="UP000728185"/>
    </source>
</evidence>
<dbReference type="SMART" id="SM00085">
    <property type="entry name" value="PA2c"/>
    <property type="match status" value="1"/>
</dbReference>
<dbReference type="GO" id="GO:0004623">
    <property type="term" value="F:phospholipase A2 activity"/>
    <property type="evidence" value="ECO:0007669"/>
    <property type="project" value="InterPro"/>
</dbReference>
<accession>A0A8E0RZE4</accession>
<protein>
    <submittedName>
        <fullName evidence="4">Phospholipase A2 isozyme PA4</fullName>
    </submittedName>
</protein>
<dbReference type="AlphaFoldDB" id="A0A8E0RZE4"/>
<keyword evidence="5" id="KW-1185">Reference proteome</keyword>
<reference evidence="4" key="1">
    <citation type="submission" date="2019-05" db="EMBL/GenBank/DDBJ databases">
        <title>Annotation for the trematode Fasciolopsis buski.</title>
        <authorList>
            <person name="Choi Y.-J."/>
        </authorList>
    </citation>
    <scope>NUCLEOTIDE SEQUENCE</scope>
    <source>
        <strain evidence="4">HT</strain>
        <tissue evidence="4">Whole worm</tissue>
    </source>
</reference>
<proteinExistence type="predicted"/>
<dbReference type="GO" id="GO:0006644">
    <property type="term" value="P:phospholipid metabolic process"/>
    <property type="evidence" value="ECO:0007669"/>
    <property type="project" value="InterPro"/>
</dbReference>
<dbReference type="PROSITE" id="PS00118">
    <property type="entry name" value="PA2_HIS"/>
    <property type="match status" value="1"/>
</dbReference>
<name>A0A8E0RZE4_9TREM</name>
<dbReference type="InterPro" id="IPR016090">
    <property type="entry name" value="PLA2-like_dom"/>
</dbReference>
<sequence>LINLREFHLRLTEELREKCRQLRGEQRQQVKQLAHWQLRRQKRSDPFIMPGTRWCGRGNAATREHMFGEEIEVDMCCFEHDHCSENIPSLARKYGHYNTSPATLSHCECDDRFLECLENAGTYAANRVGTIYFNLFKIPCFRRFNRTVCLEKSELTGECLRRTTRSTIELYQSQTYTSNYEL</sequence>
<dbReference type="GO" id="GO:0050482">
    <property type="term" value="P:arachidonate secretion"/>
    <property type="evidence" value="ECO:0007669"/>
    <property type="project" value="InterPro"/>
</dbReference>
<feature type="domain" description="Phospholipase A2-like central" evidence="3">
    <location>
        <begin position="34"/>
        <end position="156"/>
    </location>
</feature>
<dbReference type="PANTHER" id="PTHR12253">
    <property type="entry name" value="RH14732P"/>
    <property type="match status" value="1"/>
</dbReference>